<dbReference type="KEGG" id="kol:Kole_0322"/>
<dbReference type="RefSeq" id="WP_012744834.1">
    <property type="nucleotide sequence ID" value="NC_012785.1"/>
</dbReference>
<keyword evidence="3" id="KW-1185">Reference proteome</keyword>
<dbReference type="STRING" id="521045.Kole_0322"/>
<feature type="domain" description="Rubrerythrin diiron-binding" evidence="1">
    <location>
        <begin position="6"/>
        <end position="151"/>
    </location>
</feature>
<dbReference type="eggNOG" id="COG1633">
    <property type="taxonomic scope" value="Bacteria"/>
</dbReference>
<dbReference type="EMBL" id="CP001634">
    <property type="protein sequence ID" value="ACR79047.1"/>
    <property type="molecule type" value="Genomic_DNA"/>
</dbReference>
<name>C5CDG3_KOSOT</name>
<reference evidence="2 3" key="1">
    <citation type="submission" date="2009-06" db="EMBL/GenBank/DDBJ databases">
        <title>Complete sequence of Thermotogales bacterium TBF 19.5.1.</title>
        <authorList>
            <consortium name="US DOE Joint Genome Institute"/>
            <person name="Lucas S."/>
            <person name="Copeland A."/>
            <person name="Lapidus A."/>
            <person name="Glavina del Rio T."/>
            <person name="Tice H."/>
            <person name="Bruce D."/>
            <person name="Goodwin L."/>
            <person name="Pitluck S."/>
            <person name="Chertkov O."/>
            <person name="Brettin T."/>
            <person name="Detter J.C."/>
            <person name="Han C."/>
            <person name="Schmutz J."/>
            <person name="Larimer F."/>
            <person name="Land M."/>
            <person name="Hauser L."/>
            <person name="Kyrpides N."/>
            <person name="Ovchinnikova G."/>
            <person name="Noll K."/>
        </authorList>
    </citation>
    <scope>NUCLEOTIDE SEQUENCE [LARGE SCALE GENOMIC DNA]</scope>
    <source>
        <strain evidence="3">ATCC BAA-1733 / DSM 21960 / TBF 19.5.1</strain>
    </source>
</reference>
<dbReference type="InterPro" id="IPR003251">
    <property type="entry name" value="Rr_diiron-bd_dom"/>
</dbReference>
<dbReference type="SUPFAM" id="SSF47240">
    <property type="entry name" value="Ferritin-like"/>
    <property type="match status" value="1"/>
</dbReference>
<dbReference type="PANTHER" id="PTHR33531">
    <property type="entry name" value="RUBRERYTHRIN SUBFAMILY"/>
    <property type="match status" value="1"/>
</dbReference>
<dbReference type="InterPro" id="IPR009078">
    <property type="entry name" value="Ferritin-like_SF"/>
</dbReference>
<dbReference type="HOGENOM" id="CLU_122749_0_0_0"/>
<dbReference type="GO" id="GO:0016491">
    <property type="term" value="F:oxidoreductase activity"/>
    <property type="evidence" value="ECO:0007669"/>
    <property type="project" value="InterPro"/>
</dbReference>
<evidence type="ECO:0000313" key="2">
    <source>
        <dbReference type="EMBL" id="ACR79047.1"/>
    </source>
</evidence>
<accession>C5CDG3</accession>
<protein>
    <submittedName>
        <fullName evidence="2">Rubrerythrin</fullName>
    </submittedName>
</protein>
<dbReference type="Gene3D" id="1.20.1260.10">
    <property type="match status" value="1"/>
</dbReference>
<dbReference type="GO" id="GO:0046872">
    <property type="term" value="F:metal ion binding"/>
    <property type="evidence" value="ECO:0007669"/>
    <property type="project" value="InterPro"/>
</dbReference>
<dbReference type="PANTHER" id="PTHR33531:SF7">
    <property type="entry name" value="HYPOTHETICAL MEMBRANE PROTEIN, CONSERVED"/>
    <property type="match status" value="1"/>
</dbReference>
<sequence length="152" mass="18077">MFSPHEILEIALNIEVEGYKFYMTMAKNSNREDAKSTFQYLAKQEEEHMQTFKTLLKRFEEEADNLINWDEASDYLKTMSEHKVFPDSATLVKRFANSEPEEVIRYAIEREKETVIFYYELLEIITDNEAKEAVKKIIVEEKKHVVTLRELL</sequence>
<dbReference type="CDD" id="cd01045">
    <property type="entry name" value="Ferritin_like_AB"/>
    <property type="match status" value="1"/>
</dbReference>
<proteinExistence type="predicted"/>
<reference evidence="2 3" key="2">
    <citation type="journal article" date="2011" name="J. Bacteriol.">
        <title>Genome Sequence of Kosmotoga olearia Strain TBF 19.5.1, a Thermophilic Bacterium with a Wide Growth Temperature Range, Isolated from the Troll B Oil Platform in the North Sea.</title>
        <authorList>
            <person name="Swithers K.S."/>
            <person name="Dipippo J.L."/>
            <person name="Bruce D.C."/>
            <person name="Detter C."/>
            <person name="Tapia R."/>
            <person name="Han S."/>
            <person name="Goodwin L.A."/>
            <person name="Han J."/>
            <person name="Woyke T."/>
            <person name="Pitluck S."/>
            <person name="Pennacchio L."/>
            <person name="Nolan M."/>
            <person name="Mikhailova N."/>
            <person name="Land M.L."/>
            <person name="Nesbo C.L."/>
            <person name="Gogarten J.P."/>
            <person name="Noll K.M."/>
        </authorList>
    </citation>
    <scope>NUCLEOTIDE SEQUENCE [LARGE SCALE GENOMIC DNA]</scope>
    <source>
        <strain evidence="3">ATCC BAA-1733 / DSM 21960 / TBF 19.5.1</strain>
    </source>
</reference>
<gene>
    <name evidence="2" type="ordered locus">Kole_0322</name>
</gene>
<dbReference type="Pfam" id="PF02915">
    <property type="entry name" value="Rubrerythrin"/>
    <property type="match status" value="1"/>
</dbReference>
<dbReference type="AlphaFoldDB" id="C5CDG3"/>
<dbReference type="Proteomes" id="UP000002382">
    <property type="component" value="Chromosome"/>
</dbReference>
<dbReference type="InterPro" id="IPR012347">
    <property type="entry name" value="Ferritin-like"/>
</dbReference>
<dbReference type="OrthoDB" id="37394at2"/>
<organism evidence="2 3">
    <name type="scientific">Kosmotoga olearia (strain ATCC BAA-1733 / DSM 21960 / TBF 19.5.1)</name>
    <dbReference type="NCBI Taxonomy" id="521045"/>
    <lineage>
        <taxon>Bacteria</taxon>
        <taxon>Thermotogati</taxon>
        <taxon>Thermotogota</taxon>
        <taxon>Thermotogae</taxon>
        <taxon>Kosmotogales</taxon>
        <taxon>Kosmotogaceae</taxon>
        <taxon>Kosmotoga</taxon>
    </lineage>
</organism>
<evidence type="ECO:0000259" key="1">
    <source>
        <dbReference type="Pfam" id="PF02915"/>
    </source>
</evidence>
<evidence type="ECO:0000313" key="3">
    <source>
        <dbReference type="Proteomes" id="UP000002382"/>
    </source>
</evidence>